<reference evidence="5" key="1">
    <citation type="submission" date="2021-02" db="EMBL/GenBank/DDBJ databases">
        <title>Genome sequence Cadophora malorum strain M34.</title>
        <authorList>
            <person name="Stefanovic E."/>
            <person name="Vu D."/>
            <person name="Scully C."/>
            <person name="Dijksterhuis J."/>
            <person name="Roader J."/>
            <person name="Houbraken J."/>
        </authorList>
    </citation>
    <scope>NUCLEOTIDE SEQUENCE</scope>
    <source>
        <strain evidence="5">M34</strain>
    </source>
</reference>
<dbReference type="PANTHER" id="PTHR47706">
    <property type="entry name" value="NMRA-LIKE FAMILY PROTEIN"/>
    <property type="match status" value="1"/>
</dbReference>
<keyword evidence="6" id="KW-1185">Reference proteome</keyword>
<feature type="domain" description="NAD(P)-binding" evidence="4">
    <location>
        <begin position="24"/>
        <end position="115"/>
    </location>
</feature>
<dbReference type="InterPro" id="IPR016040">
    <property type="entry name" value="NAD(P)-bd_dom"/>
</dbReference>
<evidence type="ECO:0000256" key="1">
    <source>
        <dbReference type="ARBA" id="ARBA00005725"/>
    </source>
</evidence>
<sequence>MSQQYLNAQPSGFNNHIKNVALVGAGGTLGSHILTSLLATGKHHITILTRPESTSTFPSDPSITIKHIDYANINSLTDALSGQEVLIITMAVTAPPTQEESLIRAAASAGVNYIMPNEWGHDFSHPGLAADTPLLGPKLAKNRKLIEDLGVSKWVTVTGGFWYEYSLAGTEWRYGFDFGKRSVVFFGDGEVKVNTSTWGQFARTVAALLSLPVLPRNAGDKEVTLSSYDNKHCYISSFRVSQKDMFESVLRVTGTEKEDWTITYEDVEERWKRGVEMFKKGEMVGFGMAMYSRDFFGDGAGDFESRWGLSNEALGLPKEDFDACTKKAVVMAEKEAGAEFKDREH</sequence>
<keyword evidence="3" id="KW-0560">Oxidoreductase</keyword>
<evidence type="ECO:0000259" key="4">
    <source>
        <dbReference type="Pfam" id="PF13460"/>
    </source>
</evidence>
<keyword evidence="2" id="KW-0521">NADP</keyword>
<gene>
    <name evidence="5" type="ORF">IFR04_007492</name>
</gene>
<dbReference type="GO" id="GO:0016491">
    <property type="term" value="F:oxidoreductase activity"/>
    <property type="evidence" value="ECO:0007669"/>
    <property type="project" value="UniProtKB-KW"/>
</dbReference>
<dbReference type="Proteomes" id="UP000664132">
    <property type="component" value="Unassembled WGS sequence"/>
</dbReference>
<dbReference type="Pfam" id="PF13460">
    <property type="entry name" value="NAD_binding_10"/>
    <property type="match status" value="1"/>
</dbReference>
<accession>A0A8H7TD37</accession>
<dbReference type="InterPro" id="IPR051609">
    <property type="entry name" value="NmrA/Isoflavone_reductase-like"/>
</dbReference>
<evidence type="ECO:0000256" key="2">
    <source>
        <dbReference type="ARBA" id="ARBA00022857"/>
    </source>
</evidence>
<comment type="similarity">
    <text evidence="1">Belongs to the NmrA-type oxidoreductase family. Isoflavone reductase subfamily.</text>
</comment>
<name>A0A8H7TD37_9HELO</name>
<dbReference type="EMBL" id="JAFJYH010000107">
    <property type="protein sequence ID" value="KAG4419344.1"/>
    <property type="molecule type" value="Genomic_DNA"/>
</dbReference>
<dbReference type="InterPro" id="IPR045312">
    <property type="entry name" value="PCBER-like"/>
</dbReference>
<dbReference type="Gene3D" id="3.90.25.10">
    <property type="entry name" value="UDP-galactose 4-epimerase, domain 1"/>
    <property type="match status" value="1"/>
</dbReference>
<protein>
    <recommendedName>
        <fullName evidence="4">NAD(P)-binding domain-containing protein</fullName>
    </recommendedName>
</protein>
<dbReference type="PANTHER" id="PTHR47706:SF7">
    <property type="entry name" value="CIPA-LIKE, PUTATIVE (AFU_ORTHOLOGUE AFUA_1G01630)-RELATED"/>
    <property type="match status" value="1"/>
</dbReference>
<organism evidence="5 6">
    <name type="scientific">Cadophora malorum</name>
    <dbReference type="NCBI Taxonomy" id="108018"/>
    <lineage>
        <taxon>Eukaryota</taxon>
        <taxon>Fungi</taxon>
        <taxon>Dikarya</taxon>
        <taxon>Ascomycota</taxon>
        <taxon>Pezizomycotina</taxon>
        <taxon>Leotiomycetes</taxon>
        <taxon>Helotiales</taxon>
        <taxon>Ploettnerulaceae</taxon>
        <taxon>Cadophora</taxon>
    </lineage>
</organism>
<dbReference type="Gene3D" id="3.40.50.720">
    <property type="entry name" value="NAD(P)-binding Rossmann-like Domain"/>
    <property type="match status" value="1"/>
</dbReference>
<evidence type="ECO:0000256" key="3">
    <source>
        <dbReference type="ARBA" id="ARBA00023002"/>
    </source>
</evidence>
<comment type="caution">
    <text evidence="5">The sequence shown here is derived from an EMBL/GenBank/DDBJ whole genome shotgun (WGS) entry which is preliminary data.</text>
</comment>
<dbReference type="SUPFAM" id="SSF51735">
    <property type="entry name" value="NAD(P)-binding Rossmann-fold domains"/>
    <property type="match status" value="1"/>
</dbReference>
<evidence type="ECO:0000313" key="5">
    <source>
        <dbReference type="EMBL" id="KAG4419344.1"/>
    </source>
</evidence>
<dbReference type="CDD" id="cd05259">
    <property type="entry name" value="PCBER_SDR_a"/>
    <property type="match status" value="1"/>
</dbReference>
<evidence type="ECO:0000313" key="6">
    <source>
        <dbReference type="Proteomes" id="UP000664132"/>
    </source>
</evidence>
<proteinExistence type="inferred from homology"/>
<dbReference type="AlphaFoldDB" id="A0A8H7TD37"/>
<dbReference type="OrthoDB" id="419598at2759"/>
<dbReference type="InterPro" id="IPR036291">
    <property type="entry name" value="NAD(P)-bd_dom_sf"/>
</dbReference>